<dbReference type="PANTHER" id="PTHR30482">
    <property type="entry name" value="HIGH-AFFINITY BRANCHED-CHAIN AMINO ACID TRANSPORT SYSTEM PERMEASE"/>
    <property type="match status" value="1"/>
</dbReference>
<feature type="transmembrane region" description="Helical" evidence="6">
    <location>
        <begin position="6"/>
        <end position="24"/>
    </location>
</feature>
<comment type="subcellular location">
    <subcellularLocation>
        <location evidence="1">Cell membrane</location>
        <topology evidence="1">Multi-pass membrane protein</topology>
    </subcellularLocation>
</comment>
<keyword evidence="3 6" id="KW-0812">Transmembrane</keyword>
<protein>
    <submittedName>
        <fullName evidence="7">Branched-chain amino acid ABC transporter permease</fullName>
    </submittedName>
</protein>
<evidence type="ECO:0000256" key="3">
    <source>
        <dbReference type="ARBA" id="ARBA00022692"/>
    </source>
</evidence>
<proteinExistence type="predicted"/>
<dbReference type="CDD" id="cd06581">
    <property type="entry name" value="TM_PBP1_LivM_like"/>
    <property type="match status" value="1"/>
</dbReference>
<evidence type="ECO:0000313" key="7">
    <source>
        <dbReference type="EMBL" id="HFN00581.1"/>
    </source>
</evidence>
<evidence type="ECO:0000256" key="1">
    <source>
        <dbReference type="ARBA" id="ARBA00004651"/>
    </source>
</evidence>
<reference evidence="7" key="1">
    <citation type="journal article" date="2020" name="mSystems">
        <title>Genome- and Community-Level Interaction Insights into Carbon Utilization and Element Cycling Functions of Hydrothermarchaeota in Hydrothermal Sediment.</title>
        <authorList>
            <person name="Zhou Z."/>
            <person name="Liu Y."/>
            <person name="Xu W."/>
            <person name="Pan J."/>
            <person name="Luo Z.H."/>
            <person name="Li M."/>
        </authorList>
    </citation>
    <scope>NUCLEOTIDE SEQUENCE [LARGE SCALE GENOMIC DNA]</scope>
    <source>
        <strain evidence="7">SpSt-418</strain>
    </source>
</reference>
<accession>A0A7C3PKY1</accession>
<dbReference type="InterPro" id="IPR001851">
    <property type="entry name" value="ABC_transp_permease"/>
</dbReference>
<feature type="transmembrane region" description="Helical" evidence="6">
    <location>
        <begin position="167"/>
        <end position="186"/>
    </location>
</feature>
<comment type="caution">
    <text evidence="7">The sequence shown here is derived from an EMBL/GenBank/DDBJ whole genome shotgun (WGS) entry which is preliminary data.</text>
</comment>
<feature type="transmembrane region" description="Helical" evidence="6">
    <location>
        <begin position="254"/>
        <end position="274"/>
    </location>
</feature>
<feature type="transmembrane region" description="Helical" evidence="6">
    <location>
        <begin position="344"/>
        <end position="361"/>
    </location>
</feature>
<gene>
    <name evidence="7" type="ORF">ENR64_23090</name>
</gene>
<feature type="transmembrane region" description="Helical" evidence="6">
    <location>
        <begin position="86"/>
        <end position="103"/>
    </location>
</feature>
<sequence>MANYLVSLIVVTAIYALFSLGLNLQWGFTGLINFGHVASMALGAYTTVLLSSEGIPLIVAVPLGAVLAALLGIVIGFFTLRLREDYLSIVTIGVSEVIRLIALNEEWLTKGAFGVQSFPLPLQNFRPTLLSRLFMIAILTAIAVWAYGKIFCWIRQRYQKLNGSVDLTLVLVGLFALGGVVLYWVAASALYNFSQNPARNGLMLISVIFVAIAFWMLERLADSPWGRVLKAIREDEEVAKALGKNVFWYKQQSLMLGSAIAAVAGSLIAWQLTSVYPSTFEPLTTFYAWIIVVLGGSGNNAGTILGAIILWAYFEATRFLPNLTQALHSVFSFIPPAIDPAREGAFRLMLIGLLLMILMMMRPQGILGKKEELTLGR</sequence>
<evidence type="ECO:0000256" key="4">
    <source>
        <dbReference type="ARBA" id="ARBA00022989"/>
    </source>
</evidence>
<feature type="transmembrane region" description="Helical" evidence="6">
    <location>
        <begin position="286"/>
        <end position="312"/>
    </location>
</feature>
<feature type="transmembrane region" description="Helical" evidence="6">
    <location>
        <begin position="198"/>
        <end position="217"/>
    </location>
</feature>
<evidence type="ECO:0000256" key="2">
    <source>
        <dbReference type="ARBA" id="ARBA00022475"/>
    </source>
</evidence>
<evidence type="ECO:0000256" key="6">
    <source>
        <dbReference type="SAM" id="Phobius"/>
    </source>
</evidence>
<keyword evidence="4 6" id="KW-1133">Transmembrane helix</keyword>
<dbReference type="EMBL" id="DSRU01000331">
    <property type="protein sequence ID" value="HFN00581.1"/>
    <property type="molecule type" value="Genomic_DNA"/>
</dbReference>
<name>A0A7C3PKY1_9CYAN</name>
<feature type="transmembrane region" description="Helical" evidence="6">
    <location>
        <begin position="57"/>
        <end position="79"/>
    </location>
</feature>
<dbReference type="Pfam" id="PF02653">
    <property type="entry name" value="BPD_transp_2"/>
    <property type="match status" value="1"/>
</dbReference>
<dbReference type="GO" id="GO:0005886">
    <property type="term" value="C:plasma membrane"/>
    <property type="evidence" value="ECO:0007669"/>
    <property type="project" value="UniProtKB-SubCell"/>
</dbReference>
<evidence type="ECO:0000256" key="5">
    <source>
        <dbReference type="ARBA" id="ARBA00023136"/>
    </source>
</evidence>
<feature type="transmembrane region" description="Helical" evidence="6">
    <location>
        <begin position="129"/>
        <end position="147"/>
    </location>
</feature>
<dbReference type="GO" id="GO:0015658">
    <property type="term" value="F:branched-chain amino acid transmembrane transporter activity"/>
    <property type="evidence" value="ECO:0007669"/>
    <property type="project" value="InterPro"/>
</dbReference>
<dbReference type="InterPro" id="IPR043428">
    <property type="entry name" value="LivM-like"/>
</dbReference>
<keyword evidence="2" id="KW-1003">Cell membrane</keyword>
<dbReference type="PANTHER" id="PTHR30482:SF10">
    <property type="entry name" value="HIGH-AFFINITY BRANCHED-CHAIN AMINO ACID TRANSPORT PROTEIN BRAE"/>
    <property type="match status" value="1"/>
</dbReference>
<dbReference type="AlphaFoldDB" id="A0A7C3PKY1"/>
<organism evidence="7">
    <name type="scientific">Oscillatoriales cyanobacterium SpSt-418</name>
    <dbReference type="NCBI Taxonomy" id="2282169"/>
    <lineage>
        <taxon>Bacteria</taxon>
        <taxon>Bacillati</taxon>
        <taxon>Cyanobacteriota</taxon>
        <taxon>Cyanophyceae</taxon>
        <taxon>Oscillatoriophycideae</taxon>
        <taxon>Oscillatoriales</taxon>
    </lineage>
</organism>
<keyword evidence="5 6" id="KW-0472">Membrane</keyword>